<sequence length="74" mass="7991">MARLPGAVIVHVLVLFPLCATVERGLLLSSPRLAVTVLNHLRVPALASGLLFVLFFPEIIEHGSRTYQAATGQK</sequence>
<dbReference type="Proteomes" id="UP000243799">
    <property type="component" value="Unassembled WGS sequence"/>
</dbReference>
<proteinExistence type="predicted"/>
<evidence type="ECO:0000256" key="1">
    <source>
        <dbReference type="SAM" id="Phobius"/>
    </source>
</evidence>
<evidence type="ECO:0000313" key="2">
    <source>
        <dbReference type="EMBL" id="SFB61615.1"/>
    </source>
</evidence>
<feature type="transmembrane region" description="Helical" evidence="1">
    <location>
        <begin position="37"/>
        <end position="56"/>
    </location>
</feature>
<accession>A0A1I1CG04</accession>
<keyword evidence="1" id="KW-1133">Transmembrane helix</keyword>
<evidence type="ECO:0000313" key="3">
    <source>
        <dbReference type="Proteomes" id="UP000243799"/>
    </source>
</evidence>
<name>A0A1I1CG04_9PSEU</name>
<protein>
    <submittedName>
        <fullName evidence="2">Uncharacterized protein</fullName>
    </submittedName>
</protein>
<keyword evidence="1" id="KW-0812">Transmembrane</keyword>
<gene>
    <name evidence="2" type="ORF">SAMN05216266_12851</name>
</gene>
<reference evidence="3" key="1">
    <citation type="submission" date="2016-10" db="EMBL/GenBank/DDBJ databases">
        <authorList>
            <person name="Varghese N."/>
            <person name="Submissions S."/>
        </authorList>
    </citation>
    <scope>NUCLEOTIDE SEQUENCE [LARGE SCALE GENOMIC DNA]</scope>
    <source>
        <strain evidence="3">CGMCC 4.3568</strain>
    </source>
</reference>
<keyword evidence="3" id="KW-1185">Reference proteome</keyword>
<dbReference type="STRING" id="490629.SAMN05216266_12851"/>
<organism evidence="2 3">
    <name type="scientific">Amycolatopsis marina</name>
    <dbReference type="NCBI Taxonomy" id="490629"/>
    <lineage>
        <taxon>Bacteria</taxon>
        <taxon>Bacillati</taxon>
        <taxon>Actinomycetota</taxon>
        <taxon>Actinomycetes</taxon>
        <taxon>Pseudonocardiales</taxon>
        <taxon>Pseudonocardiaceae</taxon>
        <taxon>Amycolatopsis</taxon>
    </lineage>
</organism>
<dbReference type="AlphaFoldDB" id="A0A1I1CG04"/>
<keyword evidence="1" id="KW-0472">Membrane</keyword>
<dbReference type="EMBL" id="FOKG01000028">
    <property type="protein sequence ID" value="SFB61615.1"/>
    <property type="molecule type" value="Genomic_DNA"/>
</dbReference>